<feature type="transmembrane region" description="Helical" evidence="1">
    <location>
        <begin position="83"/>
        <end position="102"/>
    </location>
</feature>
<evidence type="ECO:0000313" key="2">
    <source>
        <dbReference type="EMBL" id="PLR83057.1"/>
    </source>
</evidence>
<sequence length="147" mass="17544">MVLISWLSIPFLGWNSIKRFLSSSLFISFILMIEAYIGKKRKWWVFFTKINPNVNGELPFILGPFLAGSLWIFKLTYGKFTQYIFVNAIFNIIFAYPLTWLFKKLEIYSLVRIKPYQFFLLMFSKAFLMYGYQSIIEEKKKCIDTIH</sequence>
<dbReference type="AlphaFoldDB" id="A0A2N5GMH3"/>
<proteinExistence type="predicted"/>
<keyword evidence="5" id="KW-1185">Reference proteome</keyword>
<organism evidence="2 4">
    <name type="scientific">Bacillus canaveralius</name>
    <dbReference type="NCBI Taxonomy" id="1403243"/>
    <lineage>
        <taxon>Bacteria</taxon>
        <taxon>Bacillati</taxon>
        <taxon>Bacillota</taxon>
        <taxon>Bacilli</taxon>
        <taxon>Bacillales</taxon>
        <taxon>Bacillaceae</taxon>
        <taxon>Bacillus</taxon>
    </lineage>
</organism>
<keyword evidence="1" id="KW-0812">Transmembrane</keyword>
<dbReference type="Proteomes" id="UP000234951">
    <property type="component" value="Unassembled WGS sequence"/>
</dbReference>
<comment type="caution">
    <text evidence="2">The sequence shown here is derived from an EMBL/GenBank/DDBJ whole genome shotgun (WGS) entry which is preliminary data.</text>
</comment>
<name>A0A2N5GMH3_9BACI</name>
<reference evidence="2 4" key="1">
    <citation type="submission" date="2017-11" db="EMBL/GenBank/DDBJ databases">
        <title>Comparitive Functional Genomics of Dry Heat Resistant strains isolated from the Viking Spacecraft.</title>
        <authorList>
            <person name="Seuylemezian A."/>
            <person name="Cooper K."/>
            <person name="Vaishampayan P."/>
        </authorList>
    </citation>
    <scope>NUCLEOTIDE SEQUENCE [LARGE SCALE GENOMIC DNA]</scope>
    <source>
        <strain evidence="2 4">M4.6</strain>
    </source>
</reference>
<dbReference type="EMBL" id="PGVD01000028">
    <property type="protein sequence ID" value="PLR97203.1"/>
    <property type="molecule type" value="Genomic_DNA"/>
</dbReference>
<keyword evidence="1" id="KW-0472">Membrane</keyword>
<feature type="transmembrane region" description="Helical" evidence="1">
    <location>
        <begin position="58"/>
        <end position="77"/>
    </location>
</feature>
<dbReference type="OrthoDB" id="1683771at2"/>
<reference evidence="3 5" key="2">
    <citation type="submission" date="2017-12" db="EMBL/GenBank/DDBJ databases">
        <title>Comparative Functional Genomics of Dry Heat Resistant strains isolated from the Viking Spacecraft.</title>
        <authorList>
            <person name="Seuylemezian A."/>
            <person name="Cooper K."/>
            <person name="Vaishampayan P."/>
        </authorList>
    </citation>
    <scope>NUCLEOTIDE SEQUENCE [LARGE SCALE GENOMIC DNA]</scope>
    <source>
        <strain evidence="3 5">ATCC 29669</strain>
    </source>
</reference>
<gene>
    <name evidence="2" type="ORF">CU635_11185</name>
    <name evidence="3" type="ORF">CVD25_10015</name>
</gene>
<dbReference type="Proteomes" id="UP000235114">
    <property type="component" value="Unassembled WGS sequence"/>
</dbReference>
<evidence type="ECO:0000313" key="5">
    <source>
        <dbReference type="Proteomes" id="UP000235114"/>
    </source>
</evidence>
<protein>
    <submittedName>
        <fullName evidence="2">Uncharacterized protein</fullName>
    </submittedName>
</protein>
<evidence type="ECO:0000313" key="3">
    <source>
        <dbReference type="EMBL" id="PLR97203.1"/>
    </source>
</evidence>
<keyword evidence="1" id="KW-1133">Transmembrane helix</keyword>
<evidence type="ECO:0000313" key="4">
    <source>
        <dbReference type="Proteomes" id="UP000234951"/>
    </source>
</evidence>
<dbReference type="EMBL" id="PGVA01000024">
    <property type="protein sequence ID" value="PLR83057.1"/>
    <property type="molecule type" value="Genomic_DNA"/>
</dbReference>
<feature type="transmembrane region" description="Helical" evidence="1">
    <location>
        <begin position="20"/>
        <end position="37"/>
    </location>
</feature>
<evidence type="ECO:0000256" key="1">
    <source>
        <dbReference type="SAM" id="Phobius"/>
    </source>
</evidence>
<accession>A0A2N5GMH3</accession>